<accession>A0A150N3S3</accession>
<gene>
    <name evidence="1" type="ORF">B4110_3018</name>
</gene>
<evidence type="ECO:0000313" key="1">
    <source>
        <dbReference type="EMBL" id="KYD31397.1"/>
    </source>
</evidence>
<name>A0A150N3S3_9BACL</name>
<dbReference type="Proteomes" id="UP000075324">
    <property type="component" value="Unassembled WGS sequence"/>
</dbReference>
<comment type="caution">
    <text evidence="1">The sequence shown here is derived from an EMBL/GenBank/DDBJ whole genome shotgun (WGS) entry which is preliminary data.</text>
</comment>
<dbReference type="AlphaFoldDB" id="A0A150N3S3"/>
<evidence type="ECO:0000313" key="2">
    <source>
        <dbReference type="Proteomes" id="UP000075324"/>
    </source>
</evidence>
<proteinExistence type="predicted"/>
<dbReference type="EMBL" id="LQYW01000039">
    <property type="protein sequence ID" value="KYD31397.1"/>
    <property type="molecule type" value="Genomic_DNA"/>
</dbReference>
<protein>
    <submittedName>
        <fullName evidence="1">Uncharacterized protein</fullName>
    </submittedName>
</protein>
<organism evidence="1 2">
    <name type="scientific">Parageobacillus toebii</name>
    <dbReference type="NCBI Taxonomy" id="153151"/>
    <lineage>
        <taxon>Bacteria</taxon>
        <taxon>Bacillati</taxon>
        <taxon>Bacillota</taxon>
        <taxon>Bacilli</taxon>
        <taxon>Bacillales</taxon>
        <taxon>Anoxybacillaceae</taxon>
        <taxon>Parageobacillus</taxon>
    </lineage>
</organism>
<reference evidence="1 2" key="1">
    <citation type="submission" date="2016-01" db="EMBL/GenBank/DDBJ databases">
        <title>Draft Genome Sequences of Seven Thermophilic Sporeformers Isolated from Foods.</title>
        <authorList>
            <person name="Berendsen E.M."/>
            <person name="Wells-Bennik M.H."/>
            <person name="Krawcyk A.O."/>
            <person name="De Jong A."/>
            <person name="Holsappel S."/>
            <person name="Eijlander R.T."/>
            <person name="Kuipers O.P."/>
        </authorList>
    </citation>
    <scope>NUCLEOTIDE SEQUENCE [LARGE SCALE GENOMIC DNA]</scope>
    <source>
        <strain evidence="1 2">B4110</strain>
    </source>
</reference>
<sequence>MEATSLRCKEIYFFTNTHIFSKYYAFYKRTIEKFQGGIYR</sequence>